<dbReference type="PROSITE" id="PS51257">
    <property type="entry name" value="PROKAR_LIPOPROTEIN"/>
    <property type="match status" value="1"/>
</dbReference>
<proteinExistence type="predicted"/>
<dbReference type="AlphaFoldDB" id="A0A9X3WGI1"/>
<dbReference type="EMBL" id="JAMQJZ010000002">
    <property type="protein sequence ID" value="MDC3419442.1"/>
    <property type="molecule type" value="Genomic_DNA"/>
</dbReference>
<protein>
    <submittedName>
        <fullName evidence="4">DUF1311 domain-containing protein</fullName>
    </submittedName>
</protein>
<evidence type="ECO:0000313" key="5">
    <source>
        <dbReference type="Proteomes" id="UP001145072"/>
    </source>
</evidence>
<evidence type="ECO:0000259" key="3">
    <source>
        <dbReference type="Pfam" id="PF07007"/>
    </source>
</evidence>
<gene>
    <name evidence="4" type="ORF">NC661_03575</name>
</gene>
<dbReference type="RefSeq" id="WP_259869758.1">
    <property type="nucleotide sequence ID" value="NZ_JAMQJZ010000002.1"/>
</dbReference>
<feature type="compositionally biased region" description="Basic and acidic residues" evidence="1">
    <location>
        <begin position="59"/>
        <end position="73"/>
    </location>
</feature>
<feature type="compositionally biased region" description="Polar residues" evidence="1">
    <location>
        <begin position="31"/>
        <end position="46"/>
    </location>
</feature>
<evidence type="ECO:0000256" key="1">
    <source>
        <dbReference type="SAM" id="MobiDB-lite"/>
    </source>
</evidence>
<reference evidence="4" key="1">
    <citation type="submission" date="2022-06" db="EMBL/GenBank/DDBJ databases">
        <title>Aquibacillus sp. a new bacterium isolated from soil saline samples.</title>
        <authorList>
            <person name="Galisteo C."/>
            <person name="De La Haba R."/>
            <person name="Sanchez-Porro C."/>
            <person name="Ventosa A."/>
        </authorList>
    </citation>
    <scope>NUCLEOTIDE SEQUENCE</scope>
    <source>
        <strain evidence="4">JCM 12387</strain>
    </source>
</reference>
<dbReference type="PANTHER" id="PTHR39176">
    <property type="entry name" value="PERIPLASMIC PROTEIN-RELATED"/>
    <property type="match status" value="1"/>
</dbReference>
<feature type="region of interest" description="Disordered" evidence="1">
    <location>
        <begin position="31"/>
        <end position="95"/>
    </location>
</feature>
<dbReference type="InterPro" id="IPR009739">
    <property type="entry name" value="LprI-like_N"/>
</dbReference>
<sequence>MKKNKDILIVMLTMVLFILLAACGNTQEESSAKFDNQSQNKNATQHTNDETSNDGTDNESNHADKSDTKEKIDTTSNESIIDEGSSPSSSEGSLKEEYLKKLSDVKKETEELEATDSSTYALKKVENDRWEAWDALLNDIYGALEEQLPQEEMDQLREKQRNWLEYRDESALEASLKYKGGTQEHLEYVIVLANLTEERCYELVEDYMK</sequence>
<dbReference type="Pfam" id="PF07007">
    <property type="entry name" value="LprI"/>
    <property type="match status" value="1"/>
</dbReference>
<keyword evidence="2" id="KW-0732">Signal</keyword>
<comment type="caution">
    <text evidence="4">The sequence shown here is derived from an EMBL/GenBank/DDBJ whole genome shotgun (WGS) entry which is preliminary data.</text>
</comment>
<feature type="chain" id="PRO_5040752664" evidence="2">
    <location>
        <begin position="22"/>
        <end position="209"/>
    </location>
</feature>
<name>A0A9X3WGI1_9BACI</name>
<dbReference type="PANTHER" id="PTHR39176:SF1">
    <property type="entry name" value="PERIPLASMIC PROTEIN"/>
    <property type="match status" value="1"/>
</dbReference>
<dbReference type="Proteomes" id="UP001145072">
    <property type="component" value="Unassembled WGS sequence"/>
</dbReference>
<dbReference type="Gene3D" id="1.20.1270.180">
    <property type="match status" value="1"/>
</dbReference>
<organism evidence="4 5">
    <name type="scientific">Aquibacillus koreensis</name>
    <dbReference type="NCBI Taxonomy" id="279446"/>
    <lineage>
        <taxon>Bacteria</taxon>
        <taxon>Bacillati</taxon>
        <taxon>Bacillota</taxon>
        <taxon>Bacilli</taxon>
        <taxon>Bacillales</taxon>
        <taxon>Bacillaceae</taxon>
        <taxon>Aquibacillus</taxon>
    </lineage>
</organism>
<evidence type="ECO:0000256" key="2">
    <source>
        <dbReference type="SAM" id="SignalP"/>
    </source>
</evidence>
<feature type="compositionally biased region" description="Low complexity" evidence="1">
    <location>
        <begin position="78"/>
        <end position="92"/>
    </location>
</feature>
<evidence type="ECO:0000313" key="4">
    <source>
        <dbReference type="EMBL" id="MDC3419442.1"/>
    </source>
</evidence>
<accession>A0A9X3WGI1</accession>
<feature type="domain" description="Lysozyme inhibitor LprI-like N-terminal" evidence="3">
    <location>
        <begin position="115"/>
        <end position="203"/>
    </location>
</feature>
<feature type="signal peptide" evidence="2">
    <location>
        <begin position="1"/>
        <end position="21"/>
    </location>
</feature>
<keyword evidence="5" id="KW-1185">Reference proteome</keyword>